<gene>
    <name evidence="1" type="ORF">HINF_LOCUS56373</name>
    <name evidence="2" type="ORF">HINF_LOCUS62014</name>
</gene>
<comment type="caution">
    <text evidence="1">The sequence shown here is derived from an EMBL/GenBank/DDBJ whole genome shotgun (WGS) entry which is preliminary data.</text>
</comment>
<dbReference type="EMBL" id="CATOUU010001047">
    <property type="protein sequence ID" value="CAI9968728.1"/>
    <property type="molecule type" value="Genomic_DNA"/>
</dbReference>
<evidence type="ECO:0000313" key="3">
    <source>
        <dbReference type="Proteomes" id="UP001642409"/>
    </source>
</evidence>
<dbReference type="Proteomes" id="UP001642409">
    <property type="component" value="Unassembled WGS sequence"/>
</dbReference>
<reference evidence="1" key="1">
    <citation type="submission" date="2023-06" db="EMBL/GenBank/DDBJ databases">
        <authorList>
            <person name="Kurt Z."/>
        </authorList>
    </citation>
    <scope>NUCLEOTIDE SEQUENCE</scope>
</reference>
<name>A0AA86VJU2_9EUKA</name>
<evidence type="ECO:0000313" key="2">
    <source>
        <dbReference type="EMBL" id="CAL6084044.1"/>
    </source>
</evidence>
<proteinExistence type="predicted"/>
<evidence type="ECO:0000313" key="1">
    <source>
        <dbReference type="EMBL" id="CAI9968728.1"/>
    </source>
</evidence>
<keyword evidence="3" id="KW-1185">Reference proteome</keyword>
<protein>
    <submittedName>
        <fullName evidence="2">Hypothetical_protein</fullName>
    </submittedName>
</protein>
<dbReference type="EMBL" id="CAXDID020000376">
    <property type="protein sequence ID" value="CAL6084044.1"/>
    <property type="molecule type" value="Genomic_DNA"/>
</dbReference>
<organism evidence="1">
    <name type="scientific">Hexamita inflata</name>
    <dbReference type="NCBI Taxonomy" id="28002"/>
    <lineage>
        <taxon>Eukaryota</taxon>
        <taxon>Metamonada</taxon>
        <taxon>Diplomonadida</taxon>
        <taxon>Hexamitidae</taxon>
        <taxon>Hexamitinae</taxon>
        <taxon>Hexamita</taxon>
    </lineage>
</organism>
<sequence>MPRNEKRNRMNPSSITLNKAGIPAMPLWNYINLNQMLIQIRLSGDILGGLYTQTLKSEMSLKETNVSGYFTGTRCGALIAFVSEIITVKVQSTRVCTNNVPNIFQGSDLALINEKVQEDCSVCGDRYYAYGLCLQSLNNGVVQLTSLVCSNSFLFNGQDCVCPEGKVLNGSSCFDILNVLNQIIDKDYNLQYLMGLKSNPDVVSVDSRLLNNISALNQNLIKDISTINSNILNIDTAFNFGRWSLYLQPYLRIINDCWILLMPSTLNFSKWQMYIHRQQRRCKYGMQLATICLYF</sequence>
<dbReference type="AlphaFoldDB" id="A0AA86VJU2"/>
<accession>A0AA86VJU2</accession>
<reference evidence="2 3" key="2">
    <citation type="submission" date="2024-07" db="EMBL/GenBank/DDBJ databases">
        <authorList>
            <person name="Akdeniz Z."/>
        </authorList>
    </citation>
    <scope>NUCLEOTIDE SEQUENCE [LARGE SCALE GENOMIC DNA]</scope>
</reference>